<sequence>MKKEKMRNSKRKSSPGGDCPAEIPEEVIMSDILLKITDGECLGRCRCVCRSWRDYLSAPSLIRHKLLLPTPDSRSDCEIMIPGSVNDDYRLYSPDTLELLTPNYSSSIRDLVPDWHL</sequence>
<reference evidence="3 4" key="1">
    <citation type="submission" date="2024-04" db="EMBL/GenBank/DDBJ databases">
        <authorList>
            <person name="Fracassetti M."/>
        </authorList>
    </citation>
    <scope>NUCLEOTIDE SEQUENCE [LARGE SCALE GENOMIC DNA]</scope>
</reference>
<dbReference type="Pfam" id="PF12937">
    <property type="entry name" value="F-box-like"/>
    <property type="match status" value="1"/>
</dbReference>
<feature type="domain" description="F-box" evidence="2">
    <location>
        <begin position="23"/>
        <end position="64"/>
    </location>
</feature>
<dbReference type="Gene3D" id="1.20.1280.50">
    <property type="match status" value="1"/>
</dbReference>
<gene>
    <name evidence="3" type="ORF">LTRI10_LOCUS23860</name>
</gene>
<name>A0AAV2E9F2_9ROSI</name>
<dbReference type="InterPro" id="IPR036047">
    <property type="entry name" value="F-box-like_dom_sf"/>
</dbReference>
<keyword evidence="4" id="KW-1185">Reference proteome</keyword>
<dbReference type="SUPFAM" id="SSF81383">
    <property type="entry name" value="F-box domain"/>
    <property type="match status" value="1"/>
</dbReference>
<dbReference type="Proteomes" id="UP001497516">
    <property type="component" value="Chromosome 4"/>
</dbReference>
<dbReference type="AlphaFoldDB" id="A0AAV2E9F2"/>
<protein>
    <recommendedName>
        <fullName evidence="2">F-box domain-containing protein</fullName>
    </recommendedName>
</protein>
<evidence type="ECO:0000256" key="1">
    <source>
        <dbReference type="SAM" id="MobiDB-lite"/>
    </source>
</evidence>
<proteinExistence type="predicted"/>
<dbReference type="EMBL" id="OZ034817">
    <property type="protein sequence ID" value="CAL1382541.1"/>
    <property type="molecule type" value="Genomic_DNA"/>
</dbReference>
<evidence type="ECO:0000313" key="4">
    <source>
        <dbReference type="Proteomes" id="UP001497516"/>
    </source>
</evidence>
<dbReference type="InterPro" id="IPR001810">
    <property type="entry name" value="F-box_dom"/>
</dbReference>
<feature type="region of interest" description="Disordered" evidence="1">
    <location>
        <begin position="1"/>
        <end position="22"/>
    </location>
</feature>
<accession>A0AAV2E9F2</accession>
<evidence type="ECO:0000259" key="2">
    <source>
        <dbReference type="Pfam" id="PF12937"/>
    </source>
</evidence>
<evidence type="ECO:0000313" key="3">
    <source>
        <dbReference type="EMBL" id="CAL1382541.1"/>
    </source>
</evidence>
<organism evidence="3 4">
    <name type="scientific">Linum trigynum</name>
    <dbReference type="NCBI Taxonomy" id="586398"/>
    <lineage>
        <taxon>Eukaryota</taxon>
        <taxon>Viridiplantae</taxon>
        <taxon>Streptophyta</taxon>
        <taxon>Embryophyta</taxon>
        <taxon>Tracheophyta</taxon>
        <taxon>Spermatophyta</taxon>
        <taxon>Magnoliopsida</taxon>
        <taxon>eudicotyledons</taxon>
        <taxon>Gunneridae</taxon>
        <taxon>Pentapetalae</taxon>
        <taxon>rosids</taxon>
        <taxon>fabids</taxon>
        <taxon>Malpighiales</taxon>
        <taxon>Linaceae</taxon>
        <taxon>Linum</taxon>
    </lineage>
</organism>